<comment type="caution">
    <text evidence="2">The sequence shown here is derived from an EMBL/GenBank/DDBJ whole genome shotgun (WGS) entry which is preliminary data.</text>
</comment>
<reference evidence="2" key="1">
    <citation type="submission" date="2022-10" db="EMBL/GenBank/DDBJ databases">
        <title>Tapping the CABI collections for fungal endophytes: first genome assemblies for Collariella, Neodidymelliopsis, Ascochyta clinopodiicola, Didymella pomorum, Didymosphaeria variabile, Neocosmospora piperis and Neocucurbitaria cava.</title>
        <authorList>
            <person name="Hill R."/>
        </authorList>
    </citation>
    <scope>NUCLEOTIDE SEQUENCE</scope>
    <source>
        <strain evidence="2">IMI 356815</strain>
    </source>
</reference>
<feature type="region of interest" description="Disordered" evidence="1">
    <location>
        <begin position="1"/>
        <end position="185"/>
    </location>
</feature>
<dbReference type="GeneID" id="80911790"/>
<name>A0A9W9C8N7_9PLEO</name>
<keyword evidence="3" id="KW-1185">Reference proteome</keyword>
<dbReference type="RefSeq" id="XP_056068573.1">
    <property type="nucleotide sequence ID" value="XM_056217017.1"/>
</dbReference>
<evidence type="ECO:0000256" key="1">
    <source>
        <dbReference type="SAM" id="MobiDB-lite"/>
    </source>
</evidence>
<dbReference type="Proteomes" id="UP001140513">
    <property type="component" value="Unassembled WGS sequence"/>
</dbReference>
<evidence type="ECO:0000313" key="3">
    <source>
        <dbReference type="Proteomes" id="UP001140513"/>
    </source>
</evidence>
<gene>
    <name evidence="2" type="primary">KCH1_2</name>
    <name evidence="2" type="ORF">N0V89_008260</name>
</gene>
<protein>
    <submittedName>
        <fullName evidence="2">Potassium transporter</fullName>
    </submittedName>
</protein>
<dbReference type="AlphaFoldDB" id="A0A9W9C8N7"/>
<accession>A0A9W9C8N7</accession>
<proteinExistence type="predicted"/>
<sequence>MSADVYGNRGVSPPQGNAPYPGRRPGASPFGGPTFSPYNNRGPAMGPSYEMSPVDLNATDDPLDYYTQAGDTNDYRPPQLPSALRSGSPAQMQNAGPPRVGTAPPSRSGTAPPSNPRAGVPATLQSAIQRREASQPLPNRGMPMQQQQRSATAPLGPPQWAPRSDAEPMPRSNTTGPGPQGYRPY</sequence>
<dbReference type="EMBL" id="JAPEUX010000006">
    <property type="protein sequence ID" value="KAJ4349643.1"/>
    <property type="molecule type" value="Genomic_DNA"/>
</dbReference>
<evidence type="ECO:0000313" key="2">
    <source>
        <dbReference type="EMBL" id="KAJ4349643.1"/>
    </source>
</evidence>
<organism evidence="2 3">
    <name type="scientific">Didymosphaeria variabile</name>
    <dbReference type="NCBI Taxonomy" id="1932322"/>
    <lineage>
        <taxon>Eukaryota</taxon>
        <taxon>Fungi</taxon>
        <taxon>Dikarya</taxon>
        <taxon>Ascomycota</taxon>
        <taxon>Pezizomycotina</taxon>
        <taxon>Dothideomycetes</taxon>
        <taxon>Pleosporomycetidae</taxon>
        <taxon>Pleosporales</taxon>
        <taxon>Massarineae</taxon>
        <taxon>Didymosphaeriaceae</taxon>
        <taxon>Didymosphaeria</taxon>
    </lineage>
</organism>